<proteinExistence type="inferred from homology"/>
<dbReference type="GO" id="GO:0046872">
    <property type="term" value="F:metal ion binding"/>
    <property type="evidence" value="ECO:0007669"/>
    <property type="project" value="UniProtKB-KW"/>
</dbReference>
<keyword evidence="4" id="KW-0408">Iron</keyword>
<evidence type="ECO:0000313" key="8">
    <source>
        <dbReference type="RefSeq" id="XP_036354905.1"/>
    </source>
</evidence>
<comment type="similarity">
    <text evidence="5">Belongs to the globin family.</text>
</comment>
<dbReference type="AlphaFoldDB" id="A0A7E6EIV5"/>
<accession>A0A7E6EIV5</accession>
<gene>
    <name evidence="8" type="primary">LOC115228753</name>
</gene>
<dbReference type="InterPro" id="IPR053341">
    <property type="entry name" value="Oxidative_stress_globin-like"/>
</dbReference>
<dbReference type="CDD" id="cd01040">
    <property type="entry name" value="Mb-like"/>
    <property type="match status" value="1"/>
</dbReference>
<dbReference type="InterPro" id="IPR000971">
    <property type="entry name" value="Globin"/>
</dbReference>
<dbReference type="Gene3D" id="1.10.490.10">
    <property type="entry name" value="Globins"/>
    <property type="match status" value="1"/>
</dbReference>
<dbReference type="GO" id="GO:0020037">
    <property type="term" value="F:heme binding"/>
    <property type="evidence" value="ECO:0007669"/>
    <property type="project" value="InterPro"/>
</dbReference>
<protein>
    <submittedName>
        <fullName evidence="8">Uncharacterized protein LOC115228753</fullName>
    </submittedName>
</protein>
<dbReference type="Pfam" id="PF00042">
    <property type="entry name" value="Globin"/>
    <property type="match status" value="1"/>
</dbReference>
<keyword evidence="1 5" id="KW-0813">Transport</keyword>
<dbReference type="PROSITE" id="PS01033">
    <property type="entry name" value="GLOBIN"/>
    <property type="match status" value="1"/>
</dbReference>
<dbReference type="InterPro" id="IPR012292">
    <property type="entry name" value="Globin/Proto"/>
</dbReference>
<evidence type="ECO:0000259" key="6">
    <source>
        <dbReference type="PROSITE" id="PS01033"/>
    </source>
</evidence>
<keyword evidence="3" id="KW-0479">Metal-binding</keyword>
<evidence type="ECO:0000256" key="3">
    <source>
        <dbReference type="ARBA" id="ARBA00022723"/>
    </source>
</evidence>
<evidence type="ECO:0000256" key="1">
    <source>
        <dbReference type="ARBA" id="ARBA00022448"/>
    </source>
</evidence>
<dbReference type="InterPro" id="IPR044399">
    <property type="entry name" value="Mb-like_M"/>
</dbReference>
<dbReference type="InterPro" id="IPR009050">
    <property type="entry name" value="Globin-like_sf"/>
</dbReference>
<dbReference type="GO" id="GO:0005344">
    <property type="term" value="F:oxygen carrier activity"/>
    <property type="evidence" value="ECO:0007669"/>
    <property type="project" value="UniProtKB-KW"/>
</dbReference>
<dbReference type="PANTHER" id="PTHR47768">
    <property type="entry name" value="GLOBIN RELATED-RELATED"/>
    <property type="match status" value="1"/>
</dbReference>
<keyword evidence="7" id="KW-1185">Reference proteome</keyword>
<dbReference type="KEGG" id="osn:115228753"/>
<dbReference type="Proteomes" id="UP000515154">
    <property type="component" value="Unplaced"/>
</dbReference>
<dbReference type="RefSeq" id="XP_036354905.1">
    <property type="nucleotide sequence ID" value="XM_036499012.1"/>
</dbReference>
<evidence type="ECO:0000256" key="4">
    <source>
        <dbReference type="ARBA" id="ARBA00023004"/>
    </source>
</evidence>
<evidence type="ECO:0000256" key="2">
    <source>
        <dbReference type="ARBA" id="ARBA00022617"/>
    </source>
</evidence>
<evidence type="ECO:0000256" key="5">
    <source>
        <dbReference type="RuleBase" id="RU000356"/>
    </source>
</evidence>
<name>A0A7E6EIV5_9MOLL</name>
<reference evidence="8" key="1">
    <citation type="submission" date="2025-08" db="UniProtKB">
        <authorList>
            <consortium name="RefSeq"/>
        </authorList>
    </citation>
    <scope>IDENTIFICATION</scope>
</reference>
<organism evidence="7 8">
    <name type="scientific">Octopus sinensis</name>
    <name type="common">East Asian common octopus</name>
    <dbReference type="NCBI Taxonomy" id="2607531"/>
    <lineage>
        <taxon>Eukaryota</taxon>
        <taxon>Metazoa</taxon>
        <taxon>Spiralia</taxon>
        <taxon>Lophotrochozoa</taxon>
        <taxon>Mollusca</taxon>
        <taxon>Cephalopoda</taxon>
        <taxon>Coleoidea</taxon>
        <taxon>Octopodiformes</taxon>
        <taxon>Octopoda</taxon>
        <taxon>Incirrata</taxon>
        <taxon>Octopodidae</taxon>
        <taxon>Octopus</taxon>
    </lineage>
</organism>
<dbReference type="SUPFAM" id="SSF46458">
    <property type="entry name" value="Globin-like"/>
    <property type="match status" value="1"/>
</dbReference>
<feature type="domain" description="Globin" evidence="6">
    <location>
        <begin position="42"/>
        <end position="184"/>
    </location>
</feature>
<evidence type="ECO:0000313" key="7">
    <source>
        <dbReference type="Proteomes" id="UP000515154"/>
    </source>
</evidence>
<dbReference type="PANTHER" id="PTHR47768:SF1">
    <property type="entry name" value="GLOBIN FAMILY PROFILE DOMAIN-CONTAINING PROTEIN"/>
    <property type="match status" value="1"/>
</dbReference>
<dbReference type="GO" id="GO:0019825">
    <property type="term" value="F:oxygen binding"/>
    <property type="evidence" value="ECO:0007669"/>
    <property type="project" value="InterPro"/>
</dbReference>
<keyword evidence="2 5" id="KW-0349">Heme</keyword>
<sequence length="212" mass="25074">MNNEAIQTHDWKVLPHPQYSSNLAPTDFHLFKSLSNAMRGFSFNDAELKAWLDGFLNLLKLGTKIFLRIFELRPEFKQLFPFKTDCELISDDEFITHASRFMQAVNAAVVNINDLDATLRPLLFGLGRRHVDFRGFKPSYWDVFIEAFQYVWRQELKENYTDVTKEAWNAILCYMTDTMKEGYQSELNDRKKLSFVIFREKQFEQELDLMSI</sequence>
<keyword evidence="5" id="KW-0561">Oxygen transport</keyword>